<feature type="region of interest" description="Disordered" evidence="1">
    <location>
        <begin position="184"/>
        <end position="219"/>
    </location>
</feature>
<keyword evidence="3" id="KW-1185">Reference proteome</keyword>
<feature type="region of interest" description="Disordered" evidence="1">
    <location>
        <begin position="1"/>
        <end position="20"/>
    </location>
</feature>
<name>A0A835XF29_9CHLO</name>
<proteinExistence type="predicted"/>
<dbReference type="Proteomes" id="UP000612055">
    <property type="component" value="Unassembled WGS sequence"/>
</dbReference>
<comment type="caution">
    <text evidence="2">The sequence shown here is derived from an EMBL/GenBank/DDBJ whole genome shotgun (WGS) entry which is preliminary data.</text>
</comment>
<reference evidence="2" key="1">
    <citation type="journal article" date="2020" name="bioRxiv">
        <title>Comparative genomics of Chlamydomonas.</title>
        <authorList>
            <person name="Craig R.J."/>
            <person name="Hasan A.R."/>
            <person name="Ness R.W."/>
            <person name="Keightley P.D."/>
        </authorList>
    </citation>
    <scope>NUCLEOTIDE SEQUENCE</scope>
    <source>
        <strain evidence="2">CCAP 11/70</strain>
    </source>
</reference>
<accession>A0A835XF29</accession>
<organism evidence="2 3">
    <name type="scientific">Edaphochlamys debaryana</name>
    <dbReference type="NCBI Taxonomy" id="47281"/>
    <lineage>
        <taxon>Eukaryota</taxon>
        <taxon>Viridiplantae</taxon>
        <taxon>Chlorophyta</taxon>
        <taxon>core chlorophytes</taxon>
        <taxon>Chlorophyceae</taxon>
        <taxon>CS clade</taxon>
        <taxon>Chlamydomonadales</taxon>
        <taxon>Chlamydomonadales incertae sedis</taxon>
        <taxon>Edaphochlamys</taxon>
    </lineage>
</organism>
<dbReference type="AlphaFoldDB" id="A0A835XF29"/>
<feature type="region of interest" description="Disordered" evidence="1">
    <location>
        <begin position="42"/>
        <end position="67"/>
    </location>
</feature>
<evidence type="ECO:0000313" key="2">
    <source>
        <dbReference type="EMBL" id="KAG2482189.1"/>
    </source>
</evidence>
<protein>
    <submittedName>
        <fullName evidence="2">Uncharacterized protein</fullName>
    </submittedName>
</protein>
<dbReference type="EMBL" id="JAEHOE010000248">
    <property type="protein sequence ID" value="KAG2482189.1"/>
    <property type="molecule type" value="Genomic_DNA"/>
</dbReference>
<evidence type="ECO:0000313" key="3">
    <source>
        <dbReference type="Proteomes" id="UP000612055"/>
    </source>
</evidence>
<gene>
    <name evidence="2" type="ORF">HYH03_018870</name>
</gene>
<dbReference type="OrthoDB" id="541595at2759"/>
<sequence>MAEEGIEGAGPGSAAAAKHYREADENELLAALKQEASRVGAAGLGNGGWSAAGPGRQEHGDGPRLELSARWPLTVVRTVSYKQDTGGQDPPRNSPASLAAGAFGKYASAVAAERGTSPRAVMGAAARMRAADALPGEEAIAQRLAEEASAAFEAEAGSHAGVASKMQSAADKFARMVALDKAPAEAVQAEPQRGPAREVVKQQAAQQHPSEAGAGEGAA</sequence>
<evidence type="ECO:0000256" key="1">
    <source>
        <dbReference type="SAM" id="MobiDB-lite"/>
    </source>
</evidence>